<keyword evidence="5" id="KW-1185">Reference proteome</keyword>
<evidence type="ECO:0000256" key="1">
    <source>
        <dbReference type="SAM" id="Phobius"/>
    </source>
</evidence>
<dbReference type="GO" id="GO:0016020">
    <property type="term" value="C:membrane"/>
    <property type="evidence" value="ECO:0007669"/>
    <property type="project" value="InterPro"/>
</dbReference>
<sequence length="484" mass="53199">MPAPFFRQIRGVFRKAALPLAVKWTMVIGALIALVMSVLGWLLITLQDRVHTAEIEIFGGTIVQQFAHSASEPLLAEDQLALEGLVNRQLKNRNLVGAVVSGIKQLHIAAGTNPEKLPDPSKPYYWTDRSKPNIKRPLVTFSNPILFNKIKAGEAYITLDRAFLDSYRQTIINVIAGATLLLIVIASFLTYGLSRQLARPISRLAEAGQSESSEEPAYSTYTDRRDEIGQVYSHFQRMSTGLLQKQQVEEALARYVSPKVAEKILANLSDTRLANSQIKGSVLFCDIVGFTRMSEHLPPDQVAELLNLYLGNIAEAAQHSHGMVDKFIGDAAMILFGAPDPDPHHATHAVRCACLIVALIDRINRNRHLNHEQPIQVRIGINSGDMLAGNIGIPERLEYTVIGDTVNVASRLCDRAPTSGILISEATASPHAVRNTVDLTLQAPINVKGRKEPVSTLLVNAPKDKFARRLAATVKKIRNSQETA</sequence>
<reference evidence="4 5" key="1">
    <citation type="submission" date="2015-11" db="EMBL/GenBank/DDBJ databases">
        <title>The genome of Candidatus Endoriftia persephone in Ridgeia piscesae and population structure of the North Eastern Pacific vestimentiferan symbionts.</title>
        <authorList>
            <person name="Perez M."/>
            <person name="Juniper K.S."/>
        </authorList>
    </citation>
    <scope>NUCLEOTIDE SEQUENCE [LARGE SCALE GENOMIC DNA]</scope>
    <source>
        <strain evidence="4">Ind11</strain>
    </source>
</reference>
<dbReference type="PROSITE" id="PS50885">
    <property type="entry name" value="HAMP"/>
    <property type="match status" value="1"/>
</dbReference>
<dbReference type="InterPro" id="IPR001054">
    <property type="entry name" value="A/G_cyclase"/>
</dbReference>
<feature type="domain" description="Guanylate cyclase" evidence="2">
    <location>
        <begin position="281"/>
        <end position="413"/>
    </location>
</feature>
<dbReference type="Proteomes" id="UP000051634">
    <property type="component" value="Unassembled WGS sequence"/>
</dbReference>
<dbReference type="GO" id="GO:0009190">
    <property type="term" value="P:cyclic nucleotide biosynthetic process"/>
    <property type="evidence" value="ECO:0007669"/>
    <property type="project" value="InterPro"/>
</dbReference>
<dbReference type="InterPro" id="IPR050697">
    <property type="entry name" value="Adenylyl/Guanylyl_Cyclase_3/4"/>
</dbReference>
<feature type="domain" description="HAMP" evidence="3">
    <location>
        <begin position="195"/>
        <end position="247"/>
    </location>
</feature>
<dbReference type="OrthoDB" id="9806704at2"/>
<dbReference type="SUPFAM" id="SSF55073">
    <property type="entry name" value="Nucleotide cyclase"/>
    <property type="match status" value="1"/>
</dbReference>
<comment type="caution">
    <text evidence="4">The sequence shown here is derived from an EMBL/GenBank/DDBJ whole genome shotgun (WGS) entry which is preliminary data.</text>
</comment>
<name>A0A0T5YZG2_9GAMM</name>
<dbReference type="SMART" id="SM00304">
    <property type="entry name" value="HAMP"/>
    <property type="match status" value="1"/>
</dbReference>
<proteinExistence type="predicted"/>
<dbReference type="AlphaFoldDB" id="A0A0T5YZG2"/>
<dbReference type="PANTHER" id="PTHR43081">
    <property type="entry name" value="ADENYLATE CYCLASE, TERMINAL-DIFFERENTIATION SPECIFIC-RELATED"/>
    <property type="match status" value="1"/>
</dbReference>
<dbReference type="GO" id="GO:0004016">
    <property type="term" value="F:adenylate cyclase activity"/>
    <property type="evidence" value="ECO:0007669"/>
    <property type="project" value="UniProtKB-ARBA"/>
</dbReference>
<evidence type="ECO:0000313" key="5">
    <source>
        <dbReference type="Proteomes" id="UP000051634"/>
    </source>
</evidence>
<evidence type="ECO:0000259" key="3">
    <source>
        <dbReference type="PROSITE" id="PS50885"/>
    </source>
</evidence>
<keyword evidence="1" id="KW-1133">Transmembrane helix</keyword>
<dbReference type="Pfam" id="PF00211">
    <property type="entry name" value="Guanylate_cyc"/>
    <property type="match status" value="1"/>
</dbReference>
<evidence type="ECO:0000259" key="2">
    <source>
        <dbReference type="PROSITE" id="PS50125"/>
    </source>
</evidence>
<dbReference type="CDD" id="cd07302">
    <property type="entry name" value="CHD"/>
    <property type="match status" value="1"/>
</dbReference>
<dbReference type="EMBL" id="LDXT01000070">
    <property type="protein sequence ID" value="KRT55901.1"/>
    <property type="molecule type" value="Genomic_DNA"/>
</dbReference>
<dbReference type="GO" id="GO:0035556">
    <property type="term" value="P:intracellular signal transduction"/>
    <property type="evidence" value="ECO:0007669"/>
    <property type="project" value="InterPro"/>
</dbReference>
<feature type="transmembrane region" description="Helical" evidence="1">
    <location>
        <begin position="171"/>
        <end position="193"/>
    </location>
</feature>
<gene>
    <name evidence="4" type="ORF">Ga0074115_12710</name>
</gene>
<dbReference type="PANTHER" id="PTHR43081:SF1">
    <property type="entry name" value="ADENYLATE CYCLASE, TERMINAL-DIFFERENTIATION SPECIFIC"/>
    <property type="match status" value="1"/>
</dbReference>
<evidence type="ECO:0000313" key="4">
    <source>
        <dbReference type="EMBL" id="KRT55901.1"/>
    </source>
</evidence>
<organism evidence="4 5">
    <name type="scientific">endosymbiont of Ridgeia piscesae</name>
    <dbReference type="NCBI Taxonomy" id="54398"/>
    <lineage>
        <taxon>Bacteria</taxon>
        <taxon>Pseudomonadati</taxon>
        <taxon>Pseudomonadota</taxon>
        <taxon>Gammaproteobacteria</taxon>
        <taxon>sulfur-oxidizing symbionts</taxon>
    </lineage>
</organism>
<accession>A0A0T5YZG2</accession>
<protein>
    <submittedName>
        <fullName evidence="4">Adenylate cyclase, class 3</fullName>
    </submittedName>
</protein>
<feature type="transmembrane region" description="Helical" evidence="1">
    <location>
        <begin position="21"/>
        <end position="44"/>
    </location>
</feature>
<dbReference type="PATRIC" id="fig|54398.3.peg.813"/>
<dbReference type="Gene3D" id="3.30.70.1230">
    <property type="entry name" value="Nucleotide cyclase"/>
    <property type="match status" value="1"/>
</dbReference>
<dbReference type="SMART" id="SM00044">
    <property type="entry name" value="CYCc"/>
    <property type="match status" value="1"/>
</dbReference>
<dbReference type="InterPro" id="IPR003660">
    <property type="entry name" value="HAMP_dom"/>
</dbReference>
<dbReference type="InterPro" id="IPR029787">
    <property type="entry name" value="Nucleotide_cyclase"/>
</dbReference>
<keyword evidence="1" id="KW-0472">Membrane</keyword>
<dbReference type="Gene3D" id="6.10.340.10">
    <property type="match status" value="1"/>
</dbReference>
<dbReference type="PROSITE" id="PS50125">
    <property type="entry name" value="GUANYLATE_CYCLASE_2"/>
    <property type="match status" value="1"/>
</dbReference>
<keyword evidence="1" id="KW-0812">Transmembrane</keyword>